<dbReference type="Pfam" id="PF02810">
    <property type="entry name" value="SEC-C"/>
    <property type="match status" value="1"/>
</dbReference>
<dbReference type="Gene3D" id="3.10.450.50">
    <property type="match status" value="1"/>
</dbReference>
<dbReference type="EMBL" id="RDPI01000081">
    <property type="protein sequence ID" value="MBF4375264.1"/>
    <property type="molecule type" value="Genomic_DNA"/>
</dbReference>
<dbReference type="RefSeq" id="WP_194664214.1">
    <property type="nucleotide sequence ID" value="NZ_RDPI01000081.1"/>
</dbReference>
<organism evidence="1 2">
    <name type="scientific">Vibrio anguillarum</name>
    <name type="common">Listonella anguillarum</name>
    <dbReference type="NCBI Taxonomy" id="55601"/>
    <lineage>
        <taxon>Bacteria</taxon>
        <taxon>Pseudomonadati</taxon>
        <taxon>Pseudomonadota</taxon>
        <taxon>Gammaproteobacteria</taxon>
        <taxon>Vibrionales</taxon>
        <taxon>Vibrionaceae</taxon>
        <taxon>Vibrio</taxon>
    </lineage>
</organism>
<dbReference type="SUPFAM" id="SSF103642">
    <property type="entry name" value="Sec-C motif"/>
    <property type="match status" value="1"/>
</dbReference>
<name>A0ABR9ZAZ4_VIBAN</name>
<keyword evidence="2" id="KW-1185">Reference proteome</keyword>
<evidence type="ECO:0000313" key="2">
    <source>
        <dbReference type="Proteomes" id="UP000726136"/>
    </source>
</evidence>
<protein>
    <submittedName>
        <fullName evidence="1">SEC-C domain-containing protein</fullName>
    </submittedName>
</protein>
<sequence>MKLGRNEKCWCGSGLKFKRCHLNRDEQEAISKSEAIKASNKINSRECCMIPSELSHECTNKIINAHTVSKSGSLAAIADNTNHVMGLKISLPNLLKGRGKLRPEPVGINQASTFKGFCSYHDNSLFSCVEDQEFVCSEEQCFALAYRSVAKEMYAKQNSTEVNDFLRDADKGKGSFDQFAIQQFVTLNGLGAAAAVKDLSMLKGELDKQLIGGKSSELCHLVFQSDTPPPVMVSSILAPTIDFNGNTIQDLGDLSVVPDQVCFNSFASDGKGYVVFSWLKSAEISTDFINTLLAVEPSKQFHALVRFFFGYAENTFFSKNWWQGLSKIAQSKVQSLIMSGASPFEADSTDKLVDDGTDFGFWEITNIQRLNF</sequence>
<accession>A0ABR9ZAZ4</accession>
<reference evidence="1 2" key="1">
    <citation type="journal article" date="2021" name="PeerJ">
        <title>Analysis of 44 Vibrio anguillarum genomes reveals high genetic diversity.</title>
        <authorList>
            <person name="Hansen M.J."/>
            <person name="Dalsgaard I."/>
        </authorList>
    </citation>
    <scope>NUCLEOTIDE SEQUENCE [LARGE SCALE GENOMIC DNA]</scope>
    <source>
        <strain evidence="1 2">040915-1/1B</strain>
    </source>
</reference>
<dbReference type="InterPro" id="IPR004027">
    <property type="entry name" value="SEC_C_motif"/>
</dbReference>
<gene>
    <name evidence="1" type="ORF">EAY46_19665</name>
</gene>
<comment type="caution">
    <text evidence="1">The sequence shown here is derived from an EMBL/GenBank/DDBJ whole genome shotgun (WGS) entry which is preliminary data.</text>
</comment>
<proteinExistence type="predicted"/>
<dbReference type="Proteomes" id="UP000726136">
    <property type="component" value="Unassembled WGS sequence"/>
</dbReference>
<evidence type="ECO:0000313" key="1">
    <source>
        <dbReference type="EMBL" id="MBF4375264.1"/>
    </source>
</evidence>